<dbReference type="GO" id="GO:0042797">
    <property type="term" value="P:tRNA transcription by RNA polymerase III"/>
    <property type="evidence" value="ECO:0007669"/>
    <property type="project" value="TreeGrafter"/>
</dbReference>
<reference evidence="3" key="1">
    <citation type="submission" date="2019-03" db="EMBL/GenBank/DDBJ databases">
        <title>Snf2 controls pulcherriminic acid biosynthesis and connects pigmentation and antifungal activity of the yeast Metschnikowia pulcherrima.</title>
        <authorList>
            <person name="Gore-Lloyd D."/>
            <person name="Sumann I."/>
            <person name="Brachmann A.O."/>
            <person name="Schneeberger K."/>
            <person name="Ortiz-Merino R.A."/>
            <person name="Moreno-Beltran M."/>
            <person name="Schlaefli M."/>
            <person name="Kirner P."/>
            <person name="Santos Kron A."/>
            <person name="Wolfe K.H."/>
            <person name="Piel J."/>
            <person name="Ahrens C.H."/>
            <person name="Henk D."/>
            <person name="Freimoser F.M."/>
        </authorList>
    </citation>
    <scope>NUCLEOTIDE SEQUENCE [LARGE SCALE GENOMIC DNA]</scope>
    <source>
        <strain evidence="3">APC 1.2</strain>
    </source>
</reference>
<protein>
    <submittedName>
        <fullName evidence="2">DNA-directed RNA polymerase-3 subunit RPC5</fullName>
    </submittedName>
</protein>
<gene>
    <name evidence="2" type="primary">MPUL0A04180</name>
    <name evidence="2" type="ORF">METSCH_A04180</name>
</gene>
<dbReference type="PANTHER" id="PTHR12069">
    <property type="entry name" value="DNA-DIRECTED RNA POLYMERASES III 80 KDA POLYPEPTIDE RNA POLYMERASE III SUBUNIT 5"/>
    <property type="match status" value="1"/>
</dbReference>
<dbReference type="Pfam" id="PF04801">
    <property type="entry name" value="RPC5"/>
    <property type="match status" value="1"/>
</dbReference>
<proteinExistence type="predicted"/>
<evidence type="ECO:0000256" key="1">
    <source>
        <dbReference type="SAM" id="MobiDB-lite"/>
    </source>
</evidence>
<dbReference type="PANTHER" id="PTHR12069:SF0">
    <property type="entry name" value="DNA-DIRECTED RNA POLYMERASE III SUBUNIT RPC5"/>
    <property type="match status" value="1"/>
</dbReference>
<dbReference type="STRING" id="2163413.A0A4P6XE73"/>
<feature type="region of interest" description="Disordered" evidence="1">
    <location>
        <begin position="42"/>
        <end position="63"/>
    </location>
</feature>
<dbReference type="AlphaFoldDB" id="A0A4P6XE73"/>
<sequence length="290" mass="31684">MCMNHGSGRDAQNIHTFYTPIQNHTRALKMEDKNLFVAEEEDVPMPGSPEELETQESPLLQPAPEDDPIVRSIPLVHGVLPNRNAQSLHVLQFAGRPKTQLFAGQSLRALVKPASKVVQLKTPMNTLKFYNEGRAEELGGRVENLALQGVLTDTNGGLYAGKIVGQDADQRIVLIPLDSTAQLRPLFKYIDDLDSARHQAVRQEHAAGEPPKSAVQVLQTAAKQGNSVNESQIGAGVGLCLRHVKRFNEEEWLGLSWFGGQDSATGRLVLQMADAKTDPVAAATVLDEFL</sequence>
<accession>A0A4P6XE73</accession>
<keyword evidence="2" id="KW-0804">Transcription</keyword>
<dbReference type="InterPro" id="IPR006886">
    <property type="entry name" value="RNA_pol_III_Rpc5"/>
</dbReference>
<evidence type="ECO:0000313" key="2">
    <source>
        <dbReference type="EMBL" id="QBM85792.1"/>
    </source>
</evidence>
<organism evidence="2 3">
    <name type="scientific">Metschnikowia aff. pulcherrima</name>
    <dbReference type="NCBI Taxonomy" id="2163413"/>
    <lineage>
        <taxon>Eukaryota</taxon>
        <taxon>Fungi</taxon>
        <taxon>Dikarya</taxon>
        <taxon>Ascomycota</taxon>
        <taxon>Saccharomycotina</taxon>
        <taxon>Pichiomycetes</taxon>
        <taxon>Metschnikowiaceae</taxon>
        <taxon>Metschnikowia</taxon>
    </lineage>
</organism>
<name>A0A4P6XE73_9ASCO</name>
<dbReference type="Proteomes" id="UP000292447">
    <property type="component" value="Chromosome I"/>
</dbReference>
<evidence type="ECO:0000313" key="3">
    <source>
        <dbReference type="Proteomes" id="UP000292447"/>
    </source>
</evidence>
<keyword evidence="3" id="KW-1185">Reference proteome</keyword>
<keyword evidence="2" id="KW-0240">DNA-directed RNA polymerase</keyword>
<dbReference type="EMBL" id="CP034456">
    <property type="protein sequence ID" value="QBM85792.1"/>
    <property type="molecule type" value="Genomic_DNA"/>
</dbReference>
<dbReference type="GO" id="GO:0005666">
    <property type="term" value="C:RNA polymerase III complex"/>
    <property type="evidence" value="ECO:0007669"/>
    <property type="project" value="TreeGrafter"/>
</dbReference>